<evidence type="ECO:0000313" key="8">
    <source>
        <dbReference type="EMBL" id="GGC49208.1"/>
    </source>
</evidence>
<dbReference type="Pfam" id="PF02653">
    <property type="entry name" value="BPD_transp_2"/>
    <property type="match status" value="1"/>
</dbReference>
<reference evidence="8" key="1">
    <citation type="journal article" date="2014" name="Int. J. Syst. Evol. Microbiol.">
        <title>Complete genome sequence of Corynebacterium casei LMG S-19264T (=DSM 44701T), isolated from a smear-ripened cheese.</title>
        <authorList>
            <consortium name="US DOE Joint Genome Institute (JGI-PGF)"/>
            <person name="Walter F."/>
            <person name="Albersmeier A."/>
            <person name="Kalinowski J."/>
            <person name="Ruckert C."/>
        </authorList>
    </citation>
    <scope>NUCLEOTIDE SEQUENCE</scope>
    <source>
        <strain evidence="8">CGMCC 1.12919</strain>
    </source>
</reference>
<reference evidence="8" key="2">
    <citation type="submission" date="2020-09" db="EMBL/GenBank/DDBJ databases">
        <authorList>
            <person name="Sun Q."/>
            <person name="Zhou Y."/>
        </authorList>
    </citation>
    <scope>NUCLEOTIDE SEQUENCE</scope>
    <source>
        <strain evidence="8">CGMCC 1.12919</strain>
    </source>
</reference>
<dbReference type="EMBL" id="BMGG01000001">
    <property type="protein sequence ID" value="GGC49208.1"/>
    <property type="molecule type" value="Genomic_DNA"/>
</dbReference>
<evidence type="ECO:0000256" key="4">
    <source>
        <dbReference type="ARBA" id="ARBA00022989"/>
    </source>
</evidence>
<keyword evidence="9" id="KW-1185">Reference proteome</keyword>
<dbReference type="GO" id="GO:0005886">
    <property type="term" value="C:plasma membrane"/>
    <property type="evidence" value="ECO:0007669"/>
    <property type="project" value="UniProtKB-SubCell"/>
</dbReference>
<feature type="transmembrane region" description="Helical" evidence="7">
    <location>
        <begin position="112"/>
        <end position="129"/>
    </location>
</feature>
<name>A0A916TX04_9HYPH</name>
<dbReference type="PANTHER" id="PTHR30482">
    <property type="entry name" value="HIGH-AFFINITY BRANCHED-CHAIN AMINO ACID TRANSPORT SYSTEM PERMEASE"/>
    <property type="match status" value="1"/>
</dbReference>
<dbReference type="GO" id="GO:0015658">
    <property type="term" value="F:branched-chain amino acid transmembrane transporter activity"/>
    <property type="evidence" value="ECO:0007669"/>
    <property type="project" value="InterPro"/>
</dbReference>
<protein>
    <submittedName>
        <fullName evidence="8">Branched-chain amino acid ABC transporter permease</fullName>
    </submittedName>
</protein>
<feature type="transmembrane region" description="Helical" evidence="7">
    <location>
        <begin position="83"/>
        <end position="105"/>
    </location>
</feature>
<feature type="transmembrane region" description="Helical" evidence="7">
    <location>
        <begin position="209"/>
        <end position="231"/>
    </location>
</feature>
<organism evidence="8 9">
    <name type="scientific">Chelatococcus reniformis</name>
    <dbReference type="NCBI Taxonomy" id="1494448"/>
    <lineage>
        <taxon>Bacteria</taxon>
        <taxon>Pseudomonadati</taxon>
        <taxon>Pseudomonadota</taxon>
        <taxon>Alphaproteobacteria</taxon>
        <taxon>Hyphomicrobiales</taxon>
        <taxon>Chelatococcaceae</taxon>
        <taxon>Chelatococcus</taxon>
    </lineage>
</organism>
<evidence type="ECO:0000256" key="7">
    <source>
        <dbReference type="SAM" id="Phobius"/>
    </source>
</evidence>
<dbReference type="RefSeq" id="WP_188607564.1">
    <property type="nucleotide sequence ID" value="NZ_BMGG01000001.1"/>
</dbReference>
<feature type="transmembrane region" description="Helical" evidence="7">
    <location>
        <begin position="165"/>
        <end position="188"/>
    </location>
</feature>
<feature type="transmembrane region" description="Helical" evidence="7">
    <location>
        <begin position="38"/>
        <end position="71"/>
    </location>
</feature>
<evidence type="ECO:0000256" key="1">
    <source>
        <dbReference type="ARBA" id="ARBA00004651"/>
    </source>
</evidence>
<proteinExistence type="predicted"/>
<feature type="transmembrane region" description="Helical" evidence="7">
    <location>
        <begin position="12"/>
        <end position="31"/>
    </location>
</feature>
<evidence type="ECO:0000256" key="6">
    <source>
        <dbReference type="SAM" id="MobiDB-lite"/>
    </source>
</evidence>
<evidence type="ECO:0000256" key="2">
    <source>
        <dbReference type="ARBA" id="ARBA00022475"/>
    </source>
</evidence>
<dbReference type="InterPro" id="IPR001851">
    <property type="entry name" value="ABC_transp_permease"/>
</dbReference>
<keyword evidence="3 7" id="KW-0812">Transmembrane</keyword>
<comment type="caution">
    <text evidence="8">The sequence shown here is derived from an EMBL/GenBank/DDBJ whole genome shotgun (WGS) entry which is preliminary data.</text>
</comment>
<feature type="region of interest" description="Disordered" evidence="6">
    <location>
        <begin position="319"/>
        <end position="345"/>
    </location>
</feature>
<evidence type="ECO:0000313" key="9">
    <source>
        <dbReference type="Proteomes" id="UP000637002"/>
    </source>
</evidence>
<feature type="transmembrane region" description="Helical" evidence="7">
    <location>
        <begin position="243"/>
        <end position="264"/>
    </location>
</feature>
<keyword evidence="5 7" id="KW-0472">Membrane</keyword>
<dbReference type="PANTHER" id="PTHR30482:SF17">
    <property type="entry name" value="ABC TRANSPORTER ATP-BINDING PROTEIN"/>
    <property type="match status" value="1"/>
</dbReference>
<evidence type="ECO:0000256" key="3">
    <source>
        <dbReference type="ARBA" id="ARBA00022692"/>
    </source>
</evidence>
<keyword evidence="2" id="KW-1003">Cell membrane</keyword>
<dbReference type="AlphaFoldDB" id="A0A916TX04"/>
<gene>
    <name evidence="8" type="ORF">GCM10010994_05450</name>
</gene>
<sequence length="345" mass="36256">MTAPADRHSWLVLALLLVLAALPLLAPGYYVQFATKILLMGIAAMALNLVVGFGGLVSLCHGAFFGLAGYVLALTAPRYDPAALWWSLPFAVAAVALVALVIGALSLRTRGLYFIMVTLAFGEMLFYLFQDAGFAGGSDGTFIHYKPELAVAGLTLVDLEAPAQFFWLVLALAAGVILLLRHLLAAPFGRALRAARDNERRARALGFPIYRLQLGAFVLSGALTALAGYFAAAQFGFVAPQMLGWHLSAILLVMVVLGGLRTVAGPLLGAAALMGLEEVLKLATEHWKLVEGLAIIGIVLVSPAGLRRLATAAFGASASGGEHLAAPPRSTAEDTTATDRSIRHA</sequence>
<keyword evidence="4 7" id="KW-1133">Transmembrane helix</keyword>
<dbReference type="InterPro" id="IPR043428">
    <property type="entry name" value="LivM-like"/>
</dbReference>
<dbReference type="CDD" id="cd06581">
    <property type="entry name" value="TM_PBP1_LivM_like"/>
    <property type="match status" value="1"/>
</dbReference>
<comment type="subcellular location">
    <subcellularLocation>
        <location evidence="1">Cell membrane</location>
        <topology evidence="1">Multi-pass membrane protein</topology>
    </subcellularLocation>
</comment>
<dbReference type="Proteomes" id="UP000637002">
    <property type="component" value="Unassembled WGS sequence"/>
</dbReference>
<evidence type="ECO:0000256" key="5">
    <source>
        <dbReference type="ARBA" id="ARBA00023136"/>
    </source>
</evidence>
<accession>A0A916TX04</accession>